<dbReference type="CDD" id="cd16278">
    <property type="entry name" value="metallo-hydrolase-like_MBL-fold"/>
    <property type="match status" value="1"/>
</dbReference>
<proteinExistence type="predicted"/>
<dbReference type="InterPro" id="IPR050662">
    <property type="entry name" value="Sec-metab_biosynth-thioest"/>
</dbReference>
<dbReference type="Pfam" id="PF00753">
    <property type="entry name" value="Lactamase_B"/>
    <property type="match status" value="1"/>
</dbReference>
<feature type="domain" description="Metallo-beta-lactamase" evidence="1">
    <location>
        <begin position="30"/>
        <end position="195"/>
    </location>
</feature>
<dbReference type="InterPro" id="IPR001279">
    <property type="entry name" value="Metallo-B-lactamas"/>
</dbReference>
<sequence length="266" mass="28062">MTDDHLRRALADDGVDLVLADNPSPMTLDGTNSYILRSQDGASALLLDPGPMLVEHRDALLRTVGSAELTAIVLTHRHGDHSGLLETVGEWAPGVPVHAVDPTFSSGTAPLVDGERIAFGTHDADVLSIVTTPGHTDDSVSAVHGSRLFSGDTVLGRGTTMVSFPDGSLGDYLASLERLTALEAAGGAATIAPAHGEQREDVRDLLAHYLSHRLERINQVRDVLASGRTTAEEVADVVYADVPDSVKPAALQIVRAQLAYIDTLAD</sequence>
<evidence type="ECO:0000259" key="1">
    <source>
        <dbReference type="SMART" id="SM00849"/>
    </source>
</evidence>
<protein>
    <submittedName>
        <fullName evidence="2">Zn-dependent hydrolases, including glyoxylases</fullName>
    </submittedName>
</protein>
<keyword evidence="3" id="KW-1185">Reference proteome</keyword>
<dbReference type="PANTHER" id="PTHR23131:SF0">
    <property type="entry name" value="ENDORIBONUCLEASE LACTB2"/>
    <property type="match status" value="1"/>
</dbReference>
<dbReference type="RefSeq" id="WP_087006719.1">
    <property type="nucleotide sequence ID" value="NZ_FWFF01000012.1"/>
</dbReference>
<dbReference type="InterPro" id="IPR036866">
    <property type="entry name" value="RibonucZ/Hydroxyglut_hydro"/>
</dbReference>
<dbReference type="SMART" id="SM00849">
    <property type="entry name" value="Lactamase_B"/>
    <property type="match status" value="1"/>
</dbReference>
<dbReference type="Proteomes" id="UP000196581">
    <property type="component" value="Unassembled WGS sequence"/>
</dbReference>
<dbReference type="SUPFAM" id="SSF56281">
    <property type="entry name" value="Metallo-hydrolase/oxidoreductase"/>
    <property type="match status" value="1"/>
</dbReference>
<accession>A0A1X6XEC8</accession>
<dbReference type="Gene3D" id="3.60.15.10">
    <property type="entry name" value="Ribonuclease Z/Hydroxyacylglutathione hydrolase-like"/>
    <property type="match status" value="1"/>
</dbReference>
<name>A0A1X6XEC8_9MICO</name>
<dbReference type="GO" id="GO:0016787">
    <property type="term" value="F:hydrolase activity"/>
    <property type="evidence" value="ECO:0007669"/>
    <property type="project" value="UniProtKB-KW"/>
</dbReference>
<evidence type="ECO:0000313" key="2">
    <source>
        <dbReference type="EMBL" id="SLM97498.1"/>
    </source>
</evidence>
<dbReference type="PANTHER" id="PTHR23131">
    <property type="entry name" value="ENDORIBONUCLEASE LACTB2"/>
    <property type="match status" value="1"/>
</dbReference>
<dbReference type="AlphaFoldDB" id="A0A1X6XEC8"/>
<gene>
    <name evidence="2" type="ORF">FM105_07175</name>
</gene>
<keyword evidence="2" id="KW-0378">Hydrolase</keyword>
<evidence type="ECO:0000313" key="3">
    <source>
        <dbReference type="Proteomes" id="UP000196581"/>
    </source>
</evidence>
<reference evidence="3" key="1">
    <citation type="submission" date="2017-02" db="EMBL/GenBank/DDBJ databases">
        <authorList>
            <person name="Dridi B."/>
        </authorList>
    </citation>
    <scope>NUCLEOTIDE SEQUENCE [LARGE SCALE GENOMIC DNA]</scope>
    <source>
        <strain evidence="3">B Co 03.10</strain>
    </source>
</reference>
<organism evidence="2 3">
    <name type="scientific">Brevibacterium yomogidense</name>
    <dbReference type="NCBI Taxonomy" id="946573"/>
    <lineage>
        <taxon>Bacteria</taxon>
        <taxon>Bacillati</taxon>
        <taxon>Actinomycetota</taxon>
        <taxon>Actinomycetes</taxon>
        <taxon>Micrococcales</taxon>
        <taxon>Brevibacteriaceae</taxon>
        <taxon>Brevibacterium</taxon>
    </lineage>
</organism>
<dbReference type="EMBL" id="FWFF01000012">
    <property type="protein sequence ID" value="SLM97498.1"/>
    <property type="molecule type" value="Genomic_DNA"/>
</dbReference>
<dbReference type="Gene3D" id="1.10.10.10">
    <property type="entry name" value="Winged helix-like DNA-binding domain superfamily/Winged helix DNA-binding domain"/>
    <property type="match status" value="1"/>
</dbReference>
<dbReference type="InterPro" id="IPR036388">
    <property type="entry name" value="WH-like_DNA-bd_sf"/>
</dbReference>